<dbReference type="Proteomes" id="UP001208689">
    <property type="component" value="Chromosome"/>
</dbReference>
<evidence type="ECO:0000313" key="2">
    <source>
        <dbReference type="Proteomes" id="UP001208689"/>
    </source>
</evidence>
<dbReference type="Pfam" id="PF06245">
    <property type="entry name" value="DUF1015"/>
    <property type="match status" value="1"/>
</dbReference>
<proteinExistence type="predicted"/>
<dbReference type="EMBL" id="CP104013">
    <property type="protein sequence ID" value="UYP47381.1"/>
    <property type="molecule type" value="Genomic_DNA"/>
</dbReference>
<reference evidence="1" key="1">
    <citation type="submission" date="2022-09" db="EMBL/GenBank/DDBJ databases">
        <title>Actin cytoskeleton and complex cell architecture in an #Asgard archaeon.</title>
        <authorList>
            <person name="Ponce Toledo R.I."/>
            <person name="Schleper C."/>
            <person name="Rodrigues Oliveira T."/>
            <person name="Wollweber F."/>
            <person name="Xu J."/>
            <person name="Rittmann S."/>
            <person name="Klingl A."/>
            <person name="Pilhofer M."/>
        </authorList>
    </citation>
    <scope>NUCLEOTIDE SEQUENCE</scope>
    <source>
        <strain evidence="1">B-35</strain>
    </source>
</reference>
<evidence type="ECO:0008006" key="3">
    <source>
        <dbReference type="Google" id="ProtNLM"/>
    </source>
</evidence>
<organism evidence="1 2">
    <name type="scientific">Candidatus Lokiarchaeum ossiferum</name>
    <dbReference type="NCBI Taxonomy" id="2951803"/>
    <lineage>
        <taxon>Archaea</taxon>
        <taxon>Promethearchaeati</taxon>
        <taxon>Promethearchaeota</taxon>
        <taxon>Promethearchaeia</taxon>
        <taxon>Promethearchaeales</taxon>
        <taxon>Promethearchaeaceae</taxon>
        <taxon>Candidatus Lokiarchaeum</taxon>
    </lineage>
</organism>
<dbReference type="InterPro" id="IPR008323">
    <property type="entry name" value="UCP033563"/>
</dbReference>
<sequence>MISNQDLEKIGLHIPKILLPKSGLSLEKWAVVACDQYTAEPEYWQEVEQIVGTDPSTLRLIYPEVYLKESKADKESRIKKINHTMNEYLKAKVWVEHEGLVYLERTTHGKTRQGLMVALDLENYDYSKGSQTLIRATEGTIVDRLPPRIKIRENAPVELPHIMVLIDDPQKQVIESLATSQKTLVYDFDLMMKGGHLKGYTLSKDLEDQIVKELTGLTDLAQYREKYKLSSSISDILLYAMGDGNHSLATAKAIWEQTKKEKGMDHPSRYALVELVNLHSDALEFEPIHRILFGVSFDIIEAMKKFYNNQLKIVEVQKAEMIKIVKSSTSQVFGLLFDNRYFTVEFTHPPTNLTVGSLQQWLDSIVKANEVEEIDYVHGTDATVQIGMQTGNVGFFLPVLKKEELFPTVILDGALPRKTFSMGEAEEKRFYFEARKIQ</sequence>
<dbReference type="PANTHER" id="PTHR36454:SF1">
    <property type="entry name" value="DUF1015 DOMAIN-CONTAINING PROTEIN"/>
    <property type="match status" value="1"/>
</dbReference>
<gene>
    <name evidence="1" type="ORF">NEF87_003666</name>
</gene>
<keyword evidence="2" id="KW-1185">Reference proteome</keyword>
<dbReference type="PANTHER" id="PTHR36454">
    <property type="entry name" value="LMO2823 PROTEIN"/>
    <property type="match status" value="1"/>
</dbReference>
<protein>
    <recommendedName>
        <fullName evidence="3">DUF1015 domain-containing protein</fullName>
    </recommendedName>
</protein>
<name>A0ABY6HV41_9ARCH</name>
<accession>A0ABY6HV41</accession>
<evidence type="ECO:0000313" key="1">
    <source>
        <dbReference type="EMBL" id="UYP47381.1"/>
    </source>
</evidence>